<keyword evidence="8" id="KW-1185">Reference proteome</keyword>
<evidence type="ECO:0000256" key="4">
    <source>
        <dbReference type="ARBA" id="ARBA00023136"/>
    </source>
</evidence>
<evidence type="ECO:0000256" key="1">
    <source>
        <dbReference type="ARBA" id="ARBA00004167"/>
    </source>
</evidence>
<feature type="region of interest" description="Disordered" evidence="5">
    <location>
        <begin position="219"/>
        <end position="245"/>
    </location>
</feature>
<feature type="compositionally biased region" description="Polar residues" evidence="5">
    <location>
        <begin position="219"/>
        <end position="231"/>
    </location>
</feature>
<accession>A0A2J6PHI4</accession>
<dbReference type="CDD" id="cd12087">
    <property type="entry name" value="TM_EGFR-like"/>
    <property type="match status" value="1"/>
</dbReference>
<dbReference type="PANTHER" id="PTHR15549:SF26">
    <property type="entry name" value="AXIAL BUDDING PATTERN PROTEIN 2-RELATED"/>
    <property type="match status" value="1"/>
</dbReference>
<keyword evidence="4 6" id="KW-0472">Membrane</keyword>
<dbReference type="GO" id="GO:0016020">
    <property type="term" value="C:membrane"/>
    <property type="evidence" value="ECO:0007669"/>
    <property type="project" value="UniProtKB-SubCell"/>
</dbReference>
<protein>
    <submittedName>
        <fullName evidence="7">Uncharacterized protein</fullName>
    </submittedName>
</protein>
<evidence type="ECO:0000256" key="2">
    <source>
        <dbReference type="ARBA" id="ARBA00022692"/>
    </source>
</evidence>
<feature type="transmembrane region" description="Helical" evidence="6">
    <location>
        <begin position="187"/>
        <end position="211"/>
    </location>
</feature>
<evidence type="ECO:0000256" key="6">
    <source>
        <dbReference type="SAM" id="Phobius"/>
    </source>
</evidence>
<dbReference type="EMBL" id="KZ613531">
    <property type="protein sequence ID" value="PMD13429.1"/>
    <property type="molecule type" value="Genomic_DNA"/>
</dbReference>
<feature type="region of interest" description="Disordered" evidence="5">
    <location>
        <begin position="140"/>
        <end position="177"/>
    </location>
</feature>
<gene>
    <name evidence="7" type="ORF">NA56DRAFT_755736</name>
</gene>
<name>A0A2J6PHI4_9HELO</name>
<dbReference type="PANTHER" id="PTHR15549">
    <property type="entry name" value="PAIRED IMMUNOGLOBULIN-LIKE TYPE 2 RECEPTOR"/>
    <property type="match status" value="1"/>
</dbReference>
<feature type="compositionally biased region" description="Low complexity" evidence="5">
    <location>
        <begin position="143"/>
        <end position="176"/>
    </location>
</feature>
<reference evidence="7 8" key="1">
    <citation type="submission" date="2016-05" db="EMBL/GenBank/DDBJ databases">
        <title>A degradative enzymes factory behind the ericoid mycorrhizal symbiosis.</title>
        <authorList>
            <consortium name="DOE Joint Genome Institute"/>
            <person name="Martino E."/>
            <person name="Morin E."/>
            <person name="Grelet G."/>
            <person name="Kuo A."/>
            <person name="Kohler A."/>
            <person name="Daghino S."/>
            <person name="Barry K."/>
            <person name="Choi C."/>
            <person name="Cichocki N."/>
            <person name="Clum A."/>
            <person name="Copeland A."/>
            <person name="Hainaut M."/>
            <person name="Haridas S."/>
            <person name="Labutti K."/>
            <person name="Lindquist E."/>
            <person name="Lipzen A."/>
            <person name="Khouja H.-R."/>
            <person name="Murat C."/>
            <person name="Ohm R."/>
            <person name="Olson A."/>
            <person name="Spatafora J."/>
            <person name="Veneault-Fourrey C."/>
            <person name="Henrissat B."/>
            <person name="Grigoriev I."/>
            <person name="Martin F."/>
            <person name="Perotto S."/>
        </authorList>
    </citation>
    <scope>NUCLEOTIDE SEQUENCE [LARGE SCALE GENOMIC DNA]</scope>
    <source>
        <strain evidence="7 8">UAMH 7357</strain>
    </source>
</reference>
<dbReference type="Proteomes" id="UP000235672">
    <property type="component" value="Unassembled WGS sequence"/>
</dbReference>
<dbReference type="GO" id="GO:0071944">
    <property type="term" value="C:cell periphery"/>
    <property type="evidence" value="ECO:0007669"/>
    <property type="project" value="UniProtKB-ARBA"/>
</dbReference>
<evidence type="ECO:0000256" key="5">
    <source>
        <dbReference type="SAM" id="MobiDB-lite"/>
    </source>
</evidence>
<organism evidence="7 8">
    <name type="scientific">Hyaloscypha hepaticicola</name>
    <dbReference type="NCBI Taxonomy" id="2082293"/>
    <lineage>
        <taxon>Eukaryota</taxon>
        <taxon>Fungi</taxon>
        <taxon>Dikarya</taxon>
        <taxon>Ascomycota</taxon>
        <taxon>Pezizomycotina</taxon>
        <taxon>Leotiomycetes</taxon>
        <taxon>Helotiales</taxon>
        <taxon>Hyaloscyphaceae</taxon>
        <taxon>Hyaloscypha</taxon>
    </lineage>
</organism>
<proteinExistence type="predicted"/>
<dbReference type="AlphaFoldDB" id="A0A2J6PHI4"/>
<comment type="subcellular location">
    <subcellularLocation>
        <location evidence="1">Membrane</location>
        <topology evidence="1">Single-pass membrane protein</topology>
    </subcellularLocation>
</comment>
<evidence type="ECO:0000313" key="8">
    <source>
        <dbReference type="Proteomes" id="UP000235672"/>
    </source>
</evidence>
<evidence type="ECO:0000313" key="7">
    <source>
        <dbReference type="EMBL" id="PMD13429.1"/>
    </source>
</evidence>
<sequence length="311" mass="32457">MPFQPEFGSFITSLRSTTTPPSDLDLIKRQQPQNFVGYTFSNSLWIPLTCAPGATFVESKPFGSTLPGYAGCCTGPCTLATICVHDTIYYPNSYSSICGLGSSCVTGIVATSEGAELQGDLYLGCDNFVQDWVAYKTAPAANSSPKPTPSMTSSQTTPSSSSPTPTRTTTITSSPTAISNHNSLSGAAISGTVVGPICGVALILGLAFLYFRRSRNKSATAGSSNVQSPPQGYTPGPAPFGGYTGDKPELAAINPLNPRPMSIPPVYLATEMGASTNIPRKEVPSPTVSYGTGHAMSLPVPFKQQFALNGQ</sequence>
<keyword evidence="2 6" id="KW-0812">Transmembrane</keyword>
<dbReference type="InterPro" id="IPR051694">
    <property type="entry name" value="Immunoregulatory_rcpt-like"/>
</dbReference>
<evidence type="ECO:0000256" key="3">
    <source>
        <dbReference type="ARBA" id="ARBA00022989"/>
    </source>
</evidence>
<keyword evidence="3 6" id="KW-1133">Transmembrane helix</keyword>